<keyword evidence="3" id="KW-0808">Transferase</keyword>
<keyword evidence="1" id="KW-1133">Transmembrane helix</keyword>
<name>A0ABU9W3I6_9MICO</name>
<dbReference type="InterPro" id="IPR050879">
    <property type="entry name" value="Acyltransferase_3"/>
</dbReference>
<evidence type="ECO:0000259" key="2">
    <source>
        <dbReference type="Pfam" id="PF01757"/>
    </source>
</evidence>
<accession>A0ABU9W3I6</accession>
<dbReference type="PANTHER" id="PTHR23028:SF131">
    <property type="entry name" value="BLR2367 PROTEIN"/>
    <property type="match status" value="1"/>
</dbReference>
<keyword evidence="1" id="KW-0812">Transmembrane</keyword>
<protein>
    <submittedName>
        <fullName evidence="3">Acyltransferase</fullName>
        <ecNumber evidence="3">2.3.-.-</ecNumber>
    </submittedName>
</protein>
<dbReference type="Proteomes" id="UP001425155">
    <property type="component" value="Unassembled WGS sequence"/>
</dbReference>
<feature type="transmembrane region" description="Helical" evidence="1">
    <location>
        <begin position="332"/>
        <end position="353"/>
    </location>
</feature>
<proteinExistence type="predicted"/>
<organism evidence="3 4">
    <name type="scientific">Leifsonia stereocauli</name>
    <dbReference type="NCBI Taxonomy" id="3134136"/>
    <lineage>
        <taxon>Bacteria</taxon>
        <taxon>Bacillati</taxon>
        <taxon>Actinomycetota</taxon>
        <taxon>Actinomycetes</taxon>
        <taxon>Micrococcales</taxon>
        <taxon>Microbacteriaceae</taxon>
        <taxon>Leifsonia</taxon>
    </lineage>
</organism>
<comment type="caution">
    <text evidence="3">The sequence shown here is derived from an EMBL/GenBank/DDBJ whole genome shotgun (WGS) entry which is preliminary data.</text>
</comment>
<feature type="transmembrane region" description="Helical" evidence="1">
    <location>
        <begin position="21"/>
        <end position="47"/>
    </location>
</feature>
<feature type="transmembrane region" description="Helical" evidence="1">
    <location>
        <begin position="67"/>
        <end position="87"/>
    </location>
</feature>
<keyword evidence="3" id="KW-0012">Acyltransferase</keyword>
<keyword evidence="1" id="KW-0472">Membrane</keyword>
<feature type="domain" description="Acyltransferase 3" evidence="2">
    <location>
        <begin position="17"/>
        <end position="350"/>
    </location>
</feature>
<dbReference type="EC" id="2.3.-.-" evidence="3"/>
<feature type="transmembrane region" description="Helical" evidence="1">
    <location>
        <begin position="238"/>
        <end position="260"/>
    </location>
</feature>
<sequence>MHTSGRFPIDNPRGRFASLDGLRGVAAVIVLVHHCFLMIPALAGPYYGNPSAAGALSWLVYSPLHVIWGGTEAVYLFFVLSGLVLGLSVRSRNFSWAGYFPSRLVRLYVPVAAAVVLALVSISLVSRLPVADSAWLNARPDGYTPAGLVQDLTLIGGVSRTISPLWSLQWEMLFSLLLPVYVLMAARAHLWVQLAATAALVTVGAVIGSGILVYLPMFAVGTALAARWDEIGAWCRGLSTATWIVALCAALPAMVSYWLIVPLLPSSLARSVSLPIALAGITALILATAYFEPIRSLLSTAIFRWFGIISFSLYLVHEPLVIASGFLFARPAVAIVIAVPVSIAVAYVFHLAVERPAHRLSRTLRTRYGAAAEPVPVTAPRQDAVS</sequence>
<dbReference type="RefSeq" id="WP_342113118.1">
    <property type="nucleotide sequence ID" value="NZ_JBCAUN010000001.1"/>
</dbReference>
<feature type="transmembrane region" description="Helical" evidence="1">
    <location>
        <begin position="303"/>
        <end position="326"/>
    </location>
</feature>
<keyword evidence="4" id="KW-1185">Reference proteome</keyword>
<feature type="transmembrane region" description="Helical" evidence="1">
    <location>
        <begin position="272"/>
        <end position="291"/>
    </location>
</feature>
<gene>
    <name evidence="3" type="ORF">WJX64_08445</name>
</gene>
<evidence type="ECO:0000256" key="1">
    <source>
        <dbReference type="SAM" id="Phobius"/>
    </source>
</evidence>
<dbReference type="PANTHER" id="PTHR23028">
    <property type="entry name" value="ACETYLTRANSFERASE"/>
    <property type="match status" value="1"/>
</dbReference>
<dbReference type="Pfam" id="PF01757">
    <property type="entry name" value="Acyl_transf_3"/>
    <property type="match status" value="1"/>
</dbReference>
<evidence type="ECO:0000313" key="4">
    <source>
        <dbReference type="Proteomes" id="UP001425155"/>
    </source>
</evidence>
<evidence type="ECO:0000313" key="3">
    <source>
        <dbReference type="EMBL" id="MEN1946572.1"/>
    </source>
</evidence>
<reference evidence="3 4" key="1">
    <citation type="submission" date="2024-03" db="EMBL/GenBank/DDBJ databases">
        <title>YIM 134122 draft genome.</title>
        <authorList>
            <person name="Zuo S."/>
            <person name="Xiong L."/>
        </authorList>
    </citation>
    <scope>NUCLEOTIDE SEQUENCE [LARGE SCALE GENOMIC DNA]</scope>
    <source>
        <strain evidence="3 4">YIM 134122</strain>
    </source>
</reference>
<feature type="transmembrane region" description="Helical" evidence="1">
    <location>
        <begin position="107"/>
        <end position="128"/>
    </location>
</feature>
<feature type="transmembrane region" description="Helical" evidence="1">
    <location>
        <begin position="198"/>
        <end position="226"/>
    </location>
</feature>
<dbReference type="EMBL" id="JBCLVG010000001">
    <property type="protein sequence ID" value="MEN1946572.1"/>
    <property type="molecule type" value="Genomic_DNA"/>
</dbReference>
<dbReference type="InterPro" id="IPR002656">
    <property type="entry name" value="Acyl_transf_3_dom"/>
</dbReference>
<dbReference type="GO" id="GO:0016746">
    <property type="term" value="F:acyltransferase activity"/>
    <property type="evidence" value="ECO:0007669"/>
    <property type="project" value="UniProtKB-KW"/>
</dbReference>